<dbReference type="AlphaFoldDB" id="A0A0F9VYF3"/>
<dbReference type="EMBL" id="LAZR01000262">
    <property type="protein sequence ID" value="KKN78441.1"/>
    <property type="molecule type" value="Genomic_DNA"/>
</dbReference>
<evidence type="ECO:0000256" key="1">
    <source>
        <dbReference type="SAM" id="MobiDB-lite"/>
    </source>
</evidence>
<comment type="caution">
    <text evidence="2">The sequence shown here is derived from an EMBL/GenBank/DDBJ whole genome shotgun (WGS) entry which is preliminary data.</text>
</comment>
<evidence type="ECO:0000313" key="2">
    <source>
        <dbReference type="EMBL" id="KKN78441.1"/>
    </source>
</evidence>
<feature type="region of interest" description="Disordered" evidence="1">
    <location>
        <begin position="191"/>
        <end position="216"/>
    </location>
</feature>
<proteinExistence type="predicted"/>
<gene>
    <name evidence="2" type="ORF">LCGC14_0349730</name>
</gene>
<sequence>MTTDTQGRVEEAVVEAMSDKIPAEAEMGRVKVISEAEKVQIWDTRTYHTGYVLAYMLNAKLRDIREDGSRRWTTKDPHQLEIRGDVKCLLHKDGEDRKHYNFLGLRVCKKDNIRNFHERNLHMLRKHPKEYDVIREEQKERKEEEDRALQRAVLGKMLGEAKESVGEESKLKADVVAKGKAKLEAVKAEESKAQATLEAEEEAPLYISDKDRVNKD</sequence>
<accession>A0A0F9VYF3</accession>
<reference evidence="2" key="1">
    <citation type="journal article" date="2015" name="Nature">
        <title>Complex archaea that bridge the gap between prokaryotes and eukaryotes.</title>
        <authorList>
            <person name="Spang A."/>
            <person name="Saw J.H."/>
            <person name="Jorgensen S.L."/>
            <person name="Zaremba-Niedzwiedzka K."/>
            <person name="Martijn J."/>
            <person name="Lind A.E."/>
            <person name="van Eijk R."/>
            <person name="Schleper C."/>
            <person name="Guy L."/>
            <person name="Ettema T.J."/>
        </authorList>
    </citation>
    <scope>NUCLEOTIDE SEQUENCE</scope>
</reference>
<protein>
    <submittedName>
        <fullName evidence="2">Uncharacterized protein</fullName>
    </submittedName>
</protein>
<name>A0A0F9VYF3_9ZZZZ</name>
<organism evidence="2">
    <name type="scientific">marine sediment metagenome</name>
    <dbReference type="NCBI Taxonomy" id="412755"/>
    <lineage>
        <taxon>unclassified sequences</taxon>
        <taxon>metagenomes</taxon>
        <taxon>ecological metagenomes</taxon>
    </lineage>
</organism>